<dbReference type="Pfam" id="PF17932">
    <property type="entry name" value="TetR_C_24"/>
    <property type="match status" value="1"/>
</dbReference>
<dbReference type="EMBL" id="JBHSPA010000020">
    <property type="protein sequence ID" value="MFC5825306.1"/>
    <property type="molecule type" value="Genomic_DNA"/>
</dbReference>
<name>A0ABW1CKQ2_9ACTN</name>
<dbReference type="Proteomes" id="UP001596058">
    <property type="component" value="Unassembled WGS sequence"/>
</dbReference>
<gene>
    <name evidence="6" type="ORF">ACFPZ3_15695</name>
</gene>
<dbReference type="InterPro" id="IPR009057">
    <property type="entry name" value="Homeodomain-like_sf"/>
</dbReference>
<dbReference type="SUPFAM" id="SSF46689">
    <property type="entry name" value="Homeodomain-like"/>
    <property type="match status" value="1"/>
</dbReference>
<dbReference type="RefSeq" id="WP_379514829.1">
    <property type="nucleotide sequence ID" value="NZ_JBHSPA010000020.1"/>
</dbReference>
<evidence type="ECO:0000313" key="7">
    <source>
        <dbReference type="Proteomes" id="UP001596058"/>
    </source>
</evidence>
<dbReference type="InterPro" id="IPR001647">
    <property type="entry name" value="HTH_TetR"/>
</dbReference>
<dbReference type="InterPro" id="IPR050109">
    <property type="entry name" value="HTH-type_TetR-like_transc_reg"/>
</dbReference>
<evidence type="ECO:0000259" key="5">
    <source>
        <dbReference type="PROSITE" id="PS50977"/>
    </source>
</evidence>
<dbReference type="PRINTS" id="PR00455">
    <property type="entry name" value="HTHTETR"/>
</dbReference>
<dbReference type="Gene3D" id="1.10.10.60">
    <property type="entry name" value="Homeodomain-like"/>
    <property type="match status" value="1"/>
</dbReference>
<evidence type="ECO:0000256" key="3">
    <source>
        <dbReference type="ARBA" id="ARBA00023163"/>
    </source>
</evidence>
<dbReference type="SUPFAM" id="SSF48498">
    <property type="entry name" value="Tetracyclin repressor-like, C-terminal domain"/>
    <property type="match status" value="1"/>
</dbReference>
<keyword evidence="7" id="KW-1185">Reference proteome</keyword>
<dbReference type="InterPro" id="IPR036271">
    <property type="entry name" value="Tet_transcr_reg_TetR-rel_C_sf"/>
</dbReference>
<organism evidence="6 7">
    <name type="scientific">Nonomuraea insulae</name>
    <dbReference type="NCBI Taxonomy" id="1616787"/>
    <lineage>
        <taxon>Bacteria</taxon>
        <taxon>Bacillati</taxon>
        <taxon>Actinomycetota</taxon>
        <taxon>Actinomycetes</taxon>
        <taxon>Streptosporangiales</taxon>
        <taxon>Streptosporangiaceae</taxon>
        <taxon>Nonomuraea</taxon>
    </lineage>
</organism>
<dbReference type="Pfam" id="PF00440">
    <property type="entry name" value="TetR_N"/>
    <property type="match status" value="1"/>
</dbReference>
<sequence length="204" mass="21955">MPKIRAGNLAEHRTLTWNALLDSFDALLDERGYEAISLSDVATRAGMARNTIYNYVDDKAGLLAAAFERSGRSLSEEIGRIAEDRDSPAAMRLSNVVRLLLVSFASGTRRLLLLHDVSAALPAAERAKLAAPFDAVRTHVLRIVVDGIDAGQFAPVADAELTFELMVGTMHAAVLRVVRAPGTADATAEVVTPFLLNALRSESE</sequence>
<evidence type="ECO:0000313" key="6">
    <source>
        <dbReference type="EMBL" id="MFC5825306.1"/>
    </source>
</evidence>
<keyword evidence="1" id="KW-0805">Transcription regulation</keyword>
<evidence type="ECO:0000256" key="1">
    <source>
        <dbReference type="ARBA" id="ARBA00023015"/>
    </source>
</evidence>
<dbReference type="Gene3D" id="1.10.357.10">
    <property type="entry name" value="Tetracycline Repressor, domain 2"/>
    <property type="match status" value="1"/>
</dbReference>
<keyword evidence="3" id="KW-0804">Transcription</keyword>
<comment type="caution">
    <text evidence="6">The sequence shown here is derived from an EMBL/GenBank/DDBJ whole genome shotgun (WGS) entry which is preliminary data.</text>
</comment>
<dbReference type="PANTHER" id="PTHR30055:SF234">
    <property type="entry name" value="HTH-TYPE TRANSCRIPTIONAL REGULATOR BETI"/>
    <property type="match status" value="1"/>
</dbReference>
<feature type="domain" description="HTH tetR-type" evidence="5">
    <location>
        <begin position="14"/>
        <end position="74"/>
    </location>
</feature>
<feature type="DNA-binding region" description="H-T-H motif" evidence="4">
    <location>
        <begin position="37"/>
        <end position="56"/>
    </location>
</feature>
<accession>A0ABW1CKQ2</accession>
<keyword evidence="2 4" id="KW-0238">DNA-binding</keyword>
<protein>
    <submittedName>
        <fullName evidence="6">TetR/AcrR family transcriptional regulator</fullName>
    </submittedName>
</protein>
<reference evidence="7" key="1">
    <citation type="journal article" date="2019" name="Int. J. Syst. Evol. Microbiol.">
        <title>The Global Catalogue of Microorganisms (GCM) 10K type strain sequencing project: providing services to taxonomists for standard genome sequencing and annotation.</title>
        <authorList>
            <consortium name="The Broad Institute Genomics Platform"/>
            <consortium name="The Broad Institute Genome Sequencing Center for Infectious Disease"/>
            <person name="Wu L."/>
            <person name="Ma J."/>
        </authorList>
    </citation>
    <scope>NUCLEOTIDE SEQUENCE [LARGE SCALE GENOMIC DNA]</scope>
    <source>
        <strain evidence="7">CCUG 53903</strain>
    </source>
</reference>
<dbReference type="PROSITE" id="PS50977">
    <property type="entry name" value="HTH_TETR_2"/>
    <property type="match status" value="1"/>
</dbReference>
<dbReference type="InterPro" id="IPR041490">
    <property type="entry name" value="KstR2_TetR_C"/>
</dbReference>
<evidence type="ECO:0000256" key="4">
    <source>
        <dbReference type="PROSITE-ProRule" id="PRU00335"/>
    </source>
</evidence>
<dbReference type="PANTHER" id="PTHR30055">
    <property type="entry name" value="HTH-TYPE TRANSCRIPTIONAL REGULATOR RUTR"/>
    <property type="match status" value="1"/>
</dbReference>
<evidence type="ECO:0000256" key="2">
    <source>
        <dbReference type="ARBA" id="ARBA00023125"/>
    </source>
</evidence>
<proteinExistence type="predicted"/>